<name>A0A7J7NM53_9MAGN</name>
<dbReference type="OrthoDB" id="2919534at2759"/>
<keyword evidence="2" id="KW-1133">Transmembrane helix</keyword>
<dbReference type="Pfam" id="PF13650">
    <property type="entry name" value="Asp_protease_2"/>
    <property type="match status" value="1"/>
</dbReference>
<reference evidence="4 5" key="1">
    <citation type="journal article" date="2020" name="IScience">
        <title>Genome Sequencing of the Endangered Kingdonia uniflora (Circaeasteraceae, Ranunculales) Reveals Potential Mechanisms of Evolutionary Specialization.</title>
        <authorList>
            <person name="Sun Y."/>
            <person name="Deng T."/>
            <person name="Zhang A."/>
            <person name="Moore M.J."/>
            <person name="Landis J.B."/>
            <person name="Lin N."/>
            <person name="Zhang H."/>
            <person name="Zhang X."/>
            <person name="Huang J."/>
            <person name="Zhang X."/>
            <person name="Sun H."/>
            <person name="Wang H."/>
        </authorList>
    </citation>
    <scope>NUCLEOTIDE SEQUENCE [LARGE SCALE GENOMIC DNA]</scope>
    <source>
        <strain evidence="4">TB1705</strain>
        <tissue evidence="4">Leaf</tissue>
    </source>
</reference>
<comment type="caution">
    <text evidence="4">The sequence shown here is derived from an EMBL/GenBank/DDBJ whole genome shotgun (WGS) entry which is preliminary data.</text>
</comment>
<dbReference type="PANTHER" id="PTHR33240:SF8">
    <property type="entry name" value="OS03G0439900 PROTEIN"/>
    <property type="match status" value="1"/>
</dbReference>
<keyword evidence="2" id="KW-0472">Membrane</keyword>
<accession>A0A7J7NM53</accession>
<feature type="domain" description="Peptidase A2" evidence="3">
    <location>
        <begin position="1"/>
        <end position="79"/>
    </location>
</feature>
<dbReference type="AlphaFoldDB" id="A0A7J7NM53"/>
<dbReference type="PANTHER" id="PTHR33240">
    <property type="entry name" value="OS08G0508500 PROTEIN"/>
    <property type="match status" value="1"/>
</dbReference>
<keyword evidence="2" id="KW-0812">Transmembrane</keyword>
<dbReference type="GO" id="GO:0004190">
    <property type="term" value="F:aspartic-type endopeptidase activity"/>
    <property type="evidence" value="ECO:0007669"/>
    <property type="project" value="InterPro"/>
</dbReference>
<dbReference type="CDD" id="cd00303">
    <property type="entry name" value="retropepsin_like"/>
    <property type="match status" value="1"/>
</dbReference>
<dbReference type="InterPro" id="IPR001995">
    <property type="entry name" value="Peptidase_A2_cat"/>
</dbReference>
<evidence type="ECO:0000259" key="3">
    <source>
        <dbReference type="PROSITE" id="PS50175"/>
    </source>
</evidence>
<evidence type="ECO:0000313" key="5">
    <source>
        <dbReference type="Proteomes" id="UP000541444"/>
    </source>
</evidence>
<protein>
    <recommendedName>
        <fullName evidence="3">Peptidase A2 domain-containing protein</fullName>
    </recommendedName>
</protein>
<proteinExistence type="predicted"/>
<sequence>MLIDTGSTVDVLFRRAIEVLGLVDSIKALTTTITGFNGFKESATGEITLPIQAGSETTFVKFLVIDAESKYLGILGRNWLHSIKAIPSTYHFAIHFPTDHGVYEIKGSQAITRMFWVQRIYGLIWVMYGLIWAVLWRTGGPVNSYSVLVSDGSVWVDRVPRSGQSFSGEDMVRMVFPGAQSYPAKNDMAGYNFLVPSLTL</sequence>
<organism evidence="4 5">
    <name type="scientific">Kingdonia uniflora</name>
    <dbReference type="NCBI Taxonomy" id="39325"/>
    <lineage>
        <taxon>Eukaryota</taxon>
        <taxon>Viridiplantae</taxon>
        <taxon>Streptophyta</taxon>
        <taxon>Embryophyta</taxon>
        <taxon>Tracheophyta</taxon>
        <taxon>Spermatophyta</taxon>
        <taxon>Magnoliopsida</taxon>
        <taxon>Ranunculales</taxon>
        <taxon>Circaeasteraceae</taxon>
        <taxon>Kingdonia</taxon>
    </lineage>
</organism>
<evidence type="ECO:0000256" key="1">
    <source>
        <dbReference type="ARBA" id="ARBA00022801"/>
    </source>
</evidence>
<feature type="transmembrane region" description="Helical" evidence="2">
    <location>
        <begin position="116"/>
        <end position="136"/>
    </location>
</feature>
<evidence type="ECO:0000256" key="2">
    <source>
        <dbReference type="SAM" id="Phobius"/>
    </source>
</evidence>
<keyword evidence="1" id="KW-0378">Hydrolase</keyword>
<dbReference type="PROSITE" id="PS50175">
    <property type="entry name" value="ASP_PROT_RETROV"/>
    <property type="match status" value="1"/>
</dbReference>
<dbReference type="InterPro" id="IPR021109">
    <property type="entry name" value="Peptidase_aspartic_dom_sf"/>
</dbReference>
<dbReference type="SUPFAM" id="SSF50630">
    <property type="entry name" value="Acid proteases"/>
    <property type="match status" value="1"/>
</dbReference>
<keyword evidence="5" id="KW-1185">Reference proteome</keyword>
<dbReference type="GO" id="GO:0006508">
    <property type="term" value="P:proteolysis"/>
    <property type="evidence" value="ECO:0007669"/>
    <property type="project" value="InterPro"/>
</dbReference>
<dbReference type="Gene3D" id="2.40.70.10">
    <property type="entry name" value="Acid Proteases"/>
    <property type="match status" value="1"/>
</dbReference>
<dbReference type="Proteomes" id="UP000541444">
    <property type="component" value="Unassembled WGS sequence"/>
</dbReference>
<dbReference type="EMBL" id="JACGCM010000704">
    <property type="protein sequence ID" value="KAF6168018.1"/>
    <property type="molecule type" value="Genomic_DNA"/>
</dbReference>
<gene>
    <name evidence="4" type="ORF">GIB67_011403</name>
</gene>
<evidence type="ECO:0000313" key="4">
    <source>
        <dbReference type="EMBL" id="KAF6168018.1"/>
    </source>
</evidence>